<gene>
    <name evidence="2" type="ORF">NCTC10717_01897</name>
</gene>
<dbReference type="InterPro" id="IPR034904">
    <property type="entry name" value="FSCA_dom_sf"/>
</dbReference>
<dbReference type="OrthoDB" id="9805360at2"/>
<dbReference type="Proteomes" id="UP000254575">
    <property type="component" value="Unassembled WGS sequence"/>
</dbReference>
<dbReference type="EMBL" id="UHIA01000004">
    <property type="protein sequence ID" value="SUO98156.1"/>
    <property type="molecule type" value="Genomic_DNA"/>
</dbReference>
<sequence length="118" mass="13648">MEFEQIPFQKDIDDPALSPLERDIITELKSVYDPEIPVDIYELGLIYDIQYDKKTGQADIHMTLTAPGCPVAGVMPDWVKEAVERVDGVEHCEVHMEWDPPWRMDMMSLRAKIELNMI</sequence>
<dbReference type="Pfam" id="PF01883">
    <property type="entry name" value="FeS_assembly_P"/>
    <property type="match status" value="1"/>
</dbReference>
<dbReference type="RefSeq" id="WP_115219021.1">
    <property type="nucleotide sequence ID" value="NZ_UHIA01000004.1"/>
</dbReference>
<protein>
    <submittedName>
        <fullName evidence="2">FeS assembly SUF system protein</fullName>
    </submittedName>
</protein>
<evidence type="ECO:0000313" key="3">
    <source>
        <dbReference type="Proteomes" id="UP000254575"/>
    </source>
</evidence>
<organism evidence="2 3">
    <name type="scientific">Suttonella indologenes</name>
    <dbReference type="NCBI Taxonomy" id="13276"/>
    <lineage>
        <taxon>Bacteria</taxon>
        <taxon>Pseudomonadati</taxon>
        <taxon>Pseudomonadota</taxon>
        <taxon>Gammaproteobacteria</taxon>
        <taxon>Cardiobacteriales</taxon>
        <taxon>Cardiobacteriaceae</taxon>
        <taxon>Suttonella</taxon>
    </lineage>
</organism>
<dbReference type="Gene3D" id="3.30.300.130">
    <property type="entry name" value="Fe-S cluster assembly (FSCA)"/>
    <property type="match status" value="1"/>
</dbReference>
<dbReference type="SUPFAM" id="SSF117916">
    <property type="entry name" value="Fe-S cluster assembly (FSCA) domain-like"/>
    <property type="match status" value="1"/>
</dbReference>
<feature type="domain" description="MIP18 family-like" evidence="1">
    <location>
        <begin position="22"/>
        <end position="95"/>
    </location>
</feature>
<accession>A0A380N1I5</accession>
<keyword evidence="3" id="KW-1185">Reference proteome</keyword>
<evidence type="ECO:0000259" key="1">
    <source>
        <dbReference type="Pfam" id="PF01883"/>
    </source>
</evidence>
<dbReference type="PANTHER" id="PTHR42831">
    <property type="entry name" value="FE-S PROTEIN MATURATION AUXILIARY FACTOR YITW"/>
    <property type="match status" value="1"/>
</dbReference>
<name>A0A380N1I5_9GAMM</name>
<evidence type="ECO:0000313" key="2">
    <source>
        <dbReference type="EMBL" id="SUO98156.1"/>
    </source>
</evidence>
<dbReference type="InterPro" id="IPR052339">
    <property type="entry name" value="Fe-S_Maturation_MIP18"/>
</dbReference>
<reference evidence="2 3" key="1">
    <citation type="submission" date="2018-06" db="EMBL/GenBank/DDBJ databases">
        <authorList>
            <consortium name="Pathogen Informatics"/>
            <person name="Doyle S."/>
        </authorList>
    </citation>
    <scope>NUCLEOTIDE SEQUENCE [LARGE SCALE GENOMIC DNA]</scope>
    <source>
        <strain evidence="2 3">NCTC10717</strain>
    </source>
</reference>
<proteinExistence type="predicted"/>
<dbReference type="AlphaFoldDB" id="A0A380N1I5"/>
<dbReference type="InterPro" id="IPR002744">
    <property type="entry name" value="MIP18-like"/>
</dbReference>
<dbReference type="PANTHER" id="PTHR42831:SF1">
    <property type="entry name" value="FE-S PROTEIN MATURATION AUXILIARY FACTOR YITW"/>
    <property type="match status" value="1"/>
</dbReference>